<dbReference type="GO" id="GO:0016491">
    <property type="term" value="F:oxidoreductase activity"/>
    <property type="evidence" value="ECO:0007669"/>
    <property type="project" value="UniProtKB-KW"/>
</dbReference>
<dbReference type="Proteomes" id="UP000184693">
    <property type="component" value="Unassembled WGS sequence"/>
</dbReference>
<organism evidence="5 6">
    <name type="scientific">Paraburkholderia phenazinium</name>
    <dbReference type="NCBI Taxonomy" id="60549"/>
    <lineage>
        <taxon>Bacteria</taxon>
        <taxon>Pseudomonadati</taxon>
        <taxon>Pseudomonadota</taxon>
        <taxon>Betaproteobacteria</taxon>
        <taxon>Burkholderiales</taxon>
        <taxon>Burkholderiaceae</taxon>
        <taxon>Paraburkholderia</taxon>
    </lineage>
</organism>
<dbReference type="Pfam" id="PF00106">
    <property type="entry name" value="adh_short"/>
    <property type="match status" value="1"/>
</dbReference>
<dbReference type="EMBL" id="FSRM01000002">
    <property type="protein sequence ID" value="SIO51701.1"/>
    <property type="molecule type" value="Genomic_DNA"/>
</dbReference>
<dbReference type="PANTHER" id="PTHR44196">
    <property type="entry name" value="DEHYDROGENASE/REDUCTASE SDR FAMILY MEMBER 7B"/>
    <property type="match status" value="1"/>
</dbReference>
<sequence>MKMTGRTILITGGTSGIGLELARQLIARGNTVIVTGRDLDRLEAARQAVPGLHAFQSDVSDPTSVESLYETVSGQFPALNTLMNNAGTMRNIKLGQQHRLSDLTAEVDGNLRGPMWMIQAFLPLLLKQNDSLIVNVSSGLAFIPFPAAPIYSASKAALHAYTQCLRAQLTDTCVSVVELAPPGTETPLFQGEFAEEMKGEKGMNVSVLAKRAIAGIEAGKLEIRPGVSNILKIASRVAPHFMFRQMVKLGRPKPASV</sequence>
<dbReference type="PRINTS" id="PR00081">
    <property type="entry name" value="GDHRDH"/>
</dbReference>
<evidence type="ECO:0000256" key="3">
    <source>
        <dbReference type="RuleBase" id="RU000363"/>
    </source>
</evidence>
<reference evidence="5 6" key="1">
    <citation type="submission" date="2016-11" db="EMBL/GenBank/DDBJ databases">
        <authorList>
            <person name="Jaros S."/>
            <person name="Januszkiewicz K."/>
            <person name="Wedrychowicz H."/>
        </authorList>
    </citation>
    <scope>NUCLEOTIDE SEQUENCE [LARGE SCALE GENOMIC DNA]</scope>
    <source>
        <strain evidence="5 6">GAS86</strain>
    </source>
</reference>
<dbReference type="GO" id="GO:0016020">
    <property type="term" value="C:membrane"/>
    <property type="evidence" value="ECO:0007669"/>
    <property type="project" value="TreeGrafter"/>
</dbReference>
<name>A0A1N6K591_9BURK</name>
<dbReference type="Gene3D" id="3.40.50.720">
    <property type="entry name" value="NAD(P)-binding Rossmann-like Domain"/>
    <property type="match status" value="1"/>
</dbReference>
<dbReference type="PANTHER" id="PTHR44196:SF1">
    <property type="entry name" value="DEHYDROGENASE_REDUCTASE SDR FAMILY MEMBER 7B"/>
    <property type="match status" value="1"/>
</dbReference>
<accession>A0A1N6K591</accession>
<dbReference type="PRINTS" id="PR00080">
    <property type="entry name" value="SDRFAMILY"/>
</dbReference>
<evidence type="ECO:0000256" key="2">
    <source>
        <dbReference type="ARBA" id="ARBA00023002"/>
    </source>
</evidence>
<dbReference type="SUPFAM" id="SSF51735">
    <property type="entry name" value="NAD(P)-binding Rossmann-fold domains"/>
    <property type="match status" value="1"/>
</dbReference>
<dbReference type="InterPro" id="IPR057326">
    <property type="entry name" value="KR_dom"/>
</dbReference>
<proteinExistence type="inferred from homology"/>
<dbReference type="OrthoDB" id="9810734at2"/>
<evidence type="ECO:0000313" key="6">
    <source>
        <dbReference type="Proteomes" id="UP000184693"/>
    </source>
</evidence>
<feature type="domain" description="Ketoreductase" evidence="4">
    <location>
        <begin position="6"/>
        <end position="186"/>
    </location>
</feature>
<gene>
    <name evidence="5" type="ORF">SAMN05444168_6062</name>
</gene>
<evidence type="ECO:0000259" key="4">
    <source>
        <dbReference type="SMART" id="SM00822"/>
    </source>
</evidence>
<dbReference type="PROSITE" id="PS00061">
    <property type="entry name" value="ADH_SHORT"/>
    <property type="match status" value="1"/>
</dbReference>
<comment type="similarity">
    <text evidence="1 3">Belongs to the short-chain dehydrogenases/reductases (SDR) family.</text>
</comment>
<dbReference type="InterPro" id="IPR020904">
    <property type="entry name" value="Sc_DH/Rdtase_CS"/>
</dbReference>
<protein>
    <submittedName>
        <fullName evidence="5">Uncharacterized oxidoreductase</fullName>
    </submittedName>
</protein>
<dbReference type="SMART" id="SM00822">
    <property type="entry name" value="PKS_KR"/>
    <property type="match status" value="1"/>
</dbReference>
<dbReference type="InterPro" id="IPR036291">
    <property type="entry name" value="NAD(P)-bd_dom_sf"/>
</dbReference>
<evidence type="ECO:0000256" key="1">
    <source>
        <dbReference type="ARBA" id="ARBA00006484"/>
    </source>
</evidence>
<dbReference type="InterPro" id="IPR002347">
    <property type="entry name" value="SDR_fam"/>
</dbReference>
<dbReference type="AlphaFoldDB" id="A0A1N6K591"/>
<keyword evidence="2" id="KW-0560">Oxidoreductase</keyword>
<evidence type="ECO:0000313" key="5">
    <source>
        <dbReference type="EMBL" id="SIO51701.1"/>
    </source>
</evidence>